<dbReference type="PROSITE" id="PS51634">
    <property type="entry name" value="CRC"/>
    <property type="match status" value="1"/>
</dbReference>
<proteinExistence type="inferred from homology"/>
<dbReference type="GO" id="GO:0005634">
    <property type="term" value="C:nucleus"/>
    <property type="evidence" value="ECO:0007669"/>
    <property type="project" value="UniProtKB-SubCell"/>
</dbReference>
<name>A0A8K0NZW4_LADFU</name>
<comment type="caution">
    <text evidence="5">The sequence shown here is derived from an EMBL/GenBank/DDBJ whole genome shotgun (WGS) entry which is preliminary data.</text>
</comment>
<keyword evidence="3" id="KW-0539">Nucleus</keyword>
<sequence>MVEVPVSPTKMQPSAVSQGITFTRVNSSITSSPTKITVIPATMRNAPLHIFQAPNQGVVTPTSQISAHSGQQRVYTIQTSNSMDSNVTPVMTAVSSTGQLLQCIPQNIVKAIPKFQVQGKQVQYVQLINPTKTVTPVATQVSSSSTQLASCPTLQMVVIPSSKQEVQVKKPFNMSKIKSTEEVIVHKEEPKVSKPVTLPPEALLPRKPCNCTKSQCLKLYCECFANGEFCNQCKCVNCFNNLEHEEDRQKAIKACLDRNRDAFRPKIGKGLIGDGRRHNRGCQCKRSGCLKNYCECYEAKISCTDICKCVGCRNFSSAYRDVKELGPESEDMKNRQDLPRMYRDSIEPRSGKTQHQGLVQVKKPKELMTPTVIEAACQCMIAQVVDIKRHNNNVPNSVLERNVLKEFGKCLVQIVESSRNFNEGIANGKDDSFT</sequence>
<dbReference type="Proteomes" id="UP000792457">
    <property type="component" value="Unassembled WGS sequence"/>
</dbReference>
<keyword evidence="6" id="KW-1185">Reference proteome</keyword>
<dbReference type="SMART" id="SM01114">
    <property type="entry name" value="CXC"/>
    <property type="match status" value="2"/>
</dbReference>
<dbReference type="PANTHER" id="PTHR12446:SF34">
    <property type="entry name" value="PROTEIN LIN-54 HOMOLOG"/>
    <property type="match status" value="1"/>
</dbReference>
<dbReference type="PANTHER" id="PTHR12446">
    <property type="entry name" value="TESMIN/TSO1-RELATED"/>
    <property type="match status" value="1"/>
</dbReference>
<feature type="domain" description="CRC" evidence="4">
    <location>
        <begin position="205"/>
        <end position="317"/>
    </location>
</feature>
<dbReference type="GO" id="GO:0006355">
    <property type="term" value="P:regulation of DNA-templated transcription"/>
    <property type="evidence" value="ECO:0007669"/>
    <property type="project" value="TreeGrafter"/>
</dbReference>
<dbReference type="AlphaFoldDB" id="A0A8K0NZW4"/>
<gene>
    <name evidence="5" type="ORF">J437_LFUL006228</name>
</gene>
<dbReference type="EMBL" id="KZ308365">
    <property type="protein sequence ID" value="KAG8228261.1"/>
    <property type="molecule type" value="Genomic_DNA"/>
</dbReference>
<protein>
    <recommendedName>
        <fullName evidence="4">CRC domain-containing protein</fullName>
    </recommendedName>
</protein>
<evidence type="ECO:0000256" key="3">
    <source>
        <dbReference type="ARBA" id="ARBA00023242"/>
    </source>
</evidence>
<evidence type="ECO:0000256" key="1">
    <source>
        <dbReference type="ARBA" id="ARBA00004123"/>
    </source>
</evidence>
<reference evidence="5" key="2">
    <citation type="submission" date="2017-10" db="EMBL/GenBank/DDBJ databases">
        <title>Ladona fulva Genome sequencing and assembly.</title>
        <authorList>
            <person name="Murali S."/>
            <person name="Richards S."/>
            <person name="Bandaranaike D."/>
            <person name="Bellair M."/>
            <person name="Blankenburg K."/>
            <person name="Chao H."/>
            <person name="Dinh H."/>
            <person name="Doddapaneni H."/>
            <person name="Dugan-Rocha S."/>
            <person name="Elkadiri S."/>
            <person name="Gnanaolivu R."/>
            <person name="Hernandez B."/>
            <person name="Skinner E."/>
            <person name="Javaid M."/>
            <person name="Lee S."/>
            <person name="Li M."/>
            <person name="Ming W."/>
            <person name="Munidasa M."/>
            <person name="Muniz J."/>
            <person name="Nguyen L."/>
            <person name="Hughes D."/>
            <person name="Osuji N."/>
            <person name="Pu L.-L."/>
            <person name="Puazo M."/>
            <person name="Qu C."/>
            <person name="Quiroz J."/>
            <person name="Raj R."/>
            <person name="Weissenberger G."/>
            <person name="Xin Y."/>
            <person name="Zou X."/>
            <person name="Han Y."/>
            <person name="Worley K."/>
            <person name="Muzny D."/>
            <person name="Gibbs R."/>
        </authorList>
    </citation>
    <scope>NUCLEOTIDE SEQUENCE</scope>
    <source>
        <strain evidence="5">Sampled in the wild</strain>
    </source>
</reference>
<reference evidence="5" key="1">
    <citation type="submission" date="2013-04" db="EMBL/GenBank/DDBJ databases">
        <authorList>
            <person name="Qu J."/>
            <person name="Murali S.C."/>
            <person name="Bandaranaike D."/>
            <person name="Bellair M."/>
            <person name="Blankenburg K."/>
            <person name="Chao H."/>
            <person name="Dinh H."/>
            <person name="Doddapaneni H."/>
            <person name="Downs B."/>
            <person name="Dugan-Rocha S."/>
            <person name="Elkadiri S."/>
            <person name="Gnanaolivu R.D."/>
            <person name="Hernandez B."/>
            <person name="Javaid M."/>
            <person name="Jayaseelan J.C."/>
            <person name="Lee S."/>
            <person name="Li M."/>
            <person name="Ming W."/>
            <person name="Munidasa M."/>
            <person name="Muniz J."/>
            <person name="Nguyen L."/>
            <person name="Ongeri F."/>
            <person name="Osuji N."/>
            <person name="Pu L.-L."/>
            <person name="Puazo M."/>
            <person name="Qu C."/>
            <person name="Quiroz J."/>
            <person name="Raj R."/>
            <person name="Weissenberger G."/>
            <person name="Xin Y."/>
            <person name="Zou X."/>
            <person name="Han Y."/>
            <person name="Richards S."/>
            <person name="Worley K."/>
            <person name="Muzny D."/>
            <person name="Gibbs R."/>
        </authorList>
    </citation>
    <scope>NUCLEOTIDE SEQUENCE</scope>
    <source>
        <strain evidence="5">Sampled in the wild</strain>
    </source>
</reference>
<evidence type="ECO:0000259" key="4">
    <source>
        <dbReference type="PROSITE" id="PS51634"/>
    </source>
</evidence>
<organism evidence="5 6">
    <name type="scientific">Ladona fulva</name>
    <name type="common">Scarce chaser dragonfly</name>
    <name type="synonym">Libellula fulva</name>
    <dbReference type="NCBI Taxonomy" id="123851"/>
    <lineage>
        <taxon>Eukaryota</taxon>
        <taxon>Metazoa</taxon>
        <taxon>Ecdysozoa</taxon>
        <taxon>Arthropoda</taxon>
        <taxon>Hexapoda</taxon>
        <taxon>Insecta</taxon>
        <taxon>Pterygota</taxon>
        <taxon>Palaeoptera</taxon>
        <taxon>Odonata</taxon>
        <taxon>Epiprocta</taxon>
        <taxon>Anisoptera</taxon>
        <taxon>Libelluloidea</taxon>
        <taxon>Libellulidae</taxon>
        <taxon>Ladona</taxon>
    </lineage>
</organism>
<dbReference type="InterPro" id="IPR033467">
    <property type="entry name" value="Tesmin/TSO1-like_CXC"/>
</dbReference>
<evidence type="ECO:0000256" key="2">
    <source>
        <dbReference type="ARBA" id="ARBA00007267"/>
    </source>
</evidence>
<dbReference type="InterPro" id="IPR005172">
    <property type="entry name" value="CRC"/>
</dbReference>
<dbReference type="Pfam" id="PF03638">
    <property type="entry name" value="TCR"/>
    <property type="match status" value="2"/>
</dbReference>
<accession>A0A8K0NZW4</accession>
<comment type="similarity">
    <text evidence="2">Belongs to the lin-54 family.</text>
</comment>
<dbReference type="OrthoDB" id="6283463at2759"/>
<evidence type="ECO:0000313" key="6">
    <source>
        <dbReference type="Proteomes" id="UP000792457"/>
    </source>
</evidence>
<comment type="subcellular location">
    <subcellularLocation>
        <location evidence="1">Nucleus</location>
    </subcellularLocation>
</comment>
<dbReference type="InterPro" id="IPR028307">
    <property type="entry name" value="Lin-54_fam"/>
</dbReference>
<evidence type="ECO:0000313" key="5">
    <source>
        <dbReference type="EMBL" id="KAG8228261.1"/>
    </source>
</evidence>